<proteinExistence type="predicted"/>
<dbReference type="AlphaFoldDB" id="A0A0U4FQV1"/>
<sequence>MVNASFYAASYGWLRSFSKGISLYFNIFQGEIVTDCAAAFFWQLAYSTGTGRVSTGIFTLEQSP</sequence>
<name>A0A0U4FQV1_9BACI</name>
<dbReference type="KEGG" id="lao:AOX59_16770"/>
<evidence type="ECO:0000313" key="2">
    <source>
        <dbReference type="Proteomes" id="UP000050331"/>
    </source>
</evidence>
<protein>
    <submittedName>
        <fullName evidence="1">Uncharacterized protein</fullName>
    </submittedName>
</protein>
<reference evidence="1 2" key="1">
    <citation type="submission" date="2016-01" db="EMBL/GenBank/DDBJ databases">
        <title>Complete genome sequence of strain Lentibacillus amyloliquefaciens LAM0015T isolated from saline sediment.</title>
        <authorList>
            <person name="Wang J.-L."/>
            <person name="He M.-X."/>
        </authorList>
    </citation>
    <scope>NUCLEOTIDE SEQUENCE [LARGE SCALE GENOMIC DNA]</scope>
    <source>
        <strain evidence="1 2">LAM0015</strain>
    </source>
</reference>
<dbReference type="Proteomes" id="UP000050331">
    <property type="component" value="Chromosome"/>
</dbReference>
<dbReference type="EMBL" id="CP013862">
    <property type="protein sequence ID" value="ALX50084.1"/>
    <property type="molecule type" value="Genomic_DNA"/>
</dbReference>
<evidence type="ECO:0000313" key="1">
    <source>
        <dbReference type="EMBL" id="ALX50084.1"/>
    </source>
</evidence>
<organism evidence="1 2">
    <name type="scientific">Lentibacillus amyloliquefaciens</name>
    <dbReference type="NCBI Taxonomy" id="1472767"/>
    <lineage>
        <taxon>Bacteria</taxon>
        <taxon>Bacillati</taxon>
        <taxon>Bacillota</taxon>
        <taxon>Bacilli</taxon>
        <taxon>Bacillales</taxon>
        <taxon>Bacillaceae</taxon>
        <taxon>Lentibacillus</taxon>
    </lineage>
</organism>
<gene>
    <name evidence="1" type="ORF">AOX59_16770</name>
</gene>
<keyword evidence="2" id="KW-1185">Reference proteome</keyword>
<accession>A0A0U4FQV1</accession>